<dbReference type="PANTHER" id="PTHR12526">
    <property type="entry name" value="GLYCOSYLTRANSFERASE"/>
    <property type="match status" value="1"/>
</dbReference>
<name>A0A6J6CSQ7_9ZZZZ</name>
<dbReference type="PANTHER" id="PTHR12526:SF590">
    <property type="entry name" value="ALPHA-MALTOSE-1-PHOSPHATE SYNTHASE"/>
    <property type="match status" value="1"/>
</dbReference>
<accession>A0A6J6CSQ7</accession>
<dbReference type="CDD" id="cd03801">
    <property type="entry name" value="GT4_PimA-like"/>
    <property type="match status" value="1"/>
</dbReference>
<gene>
    <name evidence="3" type="ORF">UFOPK1493_01304</name>
</gene>
<evidence type="ECO:0000313" key="3">
    <source>
        <dbReference type="EMBL" id="CAB4554307.1"/>
    </source>
</evidence>
<dbReference type="EMBL" id="CAEZSR010000037">
    <property type="protein sequence ID" value="CAB4554307.1"/>
    <property type="molecule type" value="Genomic_DNA"/>
</dbReference>
<sequence length="412" mass="44470">MTGASSPASPGRRVAFVAEELHSSGGLELFELAIAESLARRGWQLELSYRGDGDLLERWQAVATVHRRSAGGASTDDAGAVDAAELAAVVAGADVVYCHWVHLMGHSLDAARAHGIPVVGHLHLPPFHLREGWRALVKGRHRWRMDPRVWSKRSEIDAFAAVSDFTRGQWVRSGVPASRVRTVHNGVDPTVYRPADPDERRAVRAEVGAGDDDVVIGYVGRIDRVKGIHHLVDAHRELAATDARLRLVVIGAPTRDDVEGGERFARELQARSPASVTWLGKRRDVDRWYRGFDALVVPSEWDEPFGLVVVEAMASGVPVLASRRGGIPEILTGPLARWLVEPAADSIRDGLARLLAEDLAALGRAARAHVLDRFTVDHTATGVERMLLDAIDATGPAGPAGPSAPRATGPRA</sequence>
<dbReference type="Pfam" id="PF00534">
    <property type="entry name" value="Glycos_transf_1"/>
    <property type="match status" value="1"/>
</dbReference>
<feature type="domain" description="Glycosyl transferase family 1" evidence="1">
    <location>
        <begin position="201"/>
        <end position="361"/>
    </location>
</feature>
<dbReference type="AlphaFoldDB" id="A0A6J6CSQ7"/>
<dbReference type="InterPro" id="IPR001296">
    <property type="entry name" value="Glyco_trans_1"/>
</dbReference>
<feature type="domain" description="Glycosyltransferase subfamily 4-like N-terminal" evidence="2">
    <location>
        <begin position="25"/>
        <end position="190"/>
    </location>
</feature>
<dbReference type="GO" id="GO:0016757">
    <property type="term" value="F:glycosyltransferase activity"/>
    <property type="evidence" value="ECO:0007669"/>
    <property type="project" value="InterPro"/>
</dbReference>
<dbReference type="SUPFAM" id="SSF53756">
    <property type="entry name" value="UDP-Glycosyltransferase/glycogen phosphorylase"/>
    <property type="match status" value="1"/>
</dbReference>
<protein>
    <submittedName>
        <fullName evidence="3">Unannotated protein</fullName>
    </submittedName>
</protein>
<evidence type="ECO:0000259" key="1">
    <source>
        <dbReference type="Pfam" id="PF00534"/>
    </source>
</evidence>
<organism evidence="3">
    <name type="scientific">freshwater metagenome</name>
    <dbReference type="NCBI Taxonomy" id="449393"/>
    <lineage>
        <taxon>unclassified sequences</taxon>
        <taxon>metagenomes</taxon>
        <taxon>ecological metagenomes</taxon>
    </lineage>
</organism>
<dbReference type="InterPro" id="IPR028098">
    <property type="entry name" value="Glyco_trans_4-like_N"/>
</dbReference>
<dbReference type="Gene3D" id="3.40.50.2000">
    <property type="entry name" value="Glycogen Phosphorylase B"/>
    <property type="match status" value="2"/>
</dbReference>
<evidence type="ECO:0000259" key="2">
    <source>
        <dbReference type="Pfam" id="PF13439"/>
    </source>
</evidence>
<proteinExistence type="predicted"/>
<reference evidence="3" key="1">
    <citation type="submission" date="2020-05" db="EMBL/GenBank/DDBJ databases">
        <authorList>
            <person name="Chiriac C."/>
            <person name="Salcher M."/>
            <person name="Ghai R."/>
            <person name="Kavagutti S V."/>
        </authorList>
    </citation>
    <scope>NUCLEOTIDE SEQUENCE</scope>
</reference>
<dbReference type="Pfam" id="PF13439">
    <property type="entry name" value="Glyco_transf_4"/>
    <property type="match status" value="1"/>
</dbReference>